<dbReference type="AlphaFoldDB" id="A0A1J1I772"/>
<gene>
    <name evidence="1" type="ORF">CLUMA_CG009555</name>
</gene>
<name>A0A1J1I772_9DIPT</name>
<dbReference type="Proteomes" id="UP000183832">
    <property type="component" value="Unassembled WGS sequence"/>
</dbReference>
<accession>A0A1J1I772</accession>
<reference evidence="1 2" key="1">
    <citation type="submission" date="2015-04" db="EMBL/GenBank/DDBJ databases">
        <authorList>
            <person name="Syromyatnikov M.Y."/>
            <person name="Popov V.N."/>
        </authorList>
    </citation>
    <scope>NUCLEOTIDE SEQUENCE [LARGE SCALE GENOMIC DNA]</scope>
</reference>
<keyword evidence="2" id="KW-1185">Reference proteome</keyword>
<proteinExistence type="predicted"/>
<evidence type="ECO:0000313" key="2">
    <source>
        <dbReference type="Proteomes" id="UP000183832"/>
    </source>
</evidence>
<sequence length="75" mass="8834">MIRNRNFVEQAPTRVTAIRNHKENIRNLAIQLHFRISMILFLILGRNLSTHSRVGGMFERNENFLSNVLPEYLVL</sequence>
<dbReference type="EMBL" id="CVRI01000043">
    <property type="protein sequence ID" value="CRK96125.1"/>
    <property type="molecule type" value="Genomic_DNA"/>
</dbReference>
<protein>
    <submittedName>
        <fullName evidence="1">CLUMA_CG009555, isoform A</fullName>
    </submittedName>
</protein>
<evidence type="ECO:0000313" key="1">
    <source>
        <dbReference type="EMBL" id="CRK96125.1"/>
    </source>
</evidence>
<organism evidence="1 2">
    <name type="scientific">Clunio marinus</name>
    <dbReference type="NCBI Taxonomy" id="568069"/>
    <lineage>
        <taxon>Eukaryota</taxon>
        <taxon>Metazoa</taxon>
        <taxon>Ecdysozoa</taxon>
        <taxon>Arthropoda</taxon>
        <taxon>Hexapoda</taxon>
        <taxon>Insecta</taxon>
        <taxon>Pterygota</taxon>
        <taxon>Neoptera</taxon>
        <taxon>Endopterygota</taxon>
        <taxon>Diptera</taxon>
        <taxon>Nematocera</taxon>
        <taxon>Chironomoidea</taxon>
        <taxon>Chironomidae</taxon>
        <taxon>Clunio</taxon>
    </lineage>
</organism>